<dbReference type="InterPro" id="IPR049712">
    <property type="entry name" value="Poly_export"/>
</dbReference>
<organism evidence="5 6">
    <name type="scientific">Phormidesmis priestleyi Ana</name>
    <dbReference type="NCBI Taxonomy" id="1666911"/>
    <lineage>
        <taxon>Bacteria</taxon>
        <taxon>Bacillati</taxon>
        <taxon>Cyanobacteriota</taxon>
        <taxon>Cyanophyceae</taxon>
        <taxon>Leptolyngbyales</taxon>
        <taxon>Leptolyngbyaceae</taxon>
        <taxon>Phormidesmis</taxon>
    </lineage>
</organism>
<dbReference type="PANTHER" id="PTHR33619:SF3">
    <property type="entry name" value="POLYSACCHARIDE EXPORT PROTEIN GFCE-RELATED"/>
    <property type="match status" value="1"/>
</dbReference>
<feature type="compositionally biased region" description="Polar residues" evidence="2">
    <location>
        <begin position="96"/>
        <end position="109"/>
    </location>
</feature>
<evidence type="ECO:0000313" key="5">
    <source>
        <dbReference type="EMBL" id="KPQ34643.1"/>
    </source>
</evidence>
<dbReference type="Gene3D" id="3.10.560.10">
    <property type="entry name" value="Outer membrane lipoprotein wza domain like"/>
    <property type="match status" value="2"/>
</dbReference>
<dbReference type="EMBL" id="LJZR01000018">
    <property type="protein sequence ID" value="KPQ34643.1"/>
    <property type="molecule type" value="Genomic_DNA"/>
</dbReference>
<dbReference type="AlphaFoldDB" id="A0A0P8C0I1"/>
<dbReference type="InterPro" id="IPR019554">
    <property type="entry name" value="Soluble_ligand-bd"/>
</dbReference>
<feature type="domain" description="Polysaccharide export protein N-terminal" evidence="3">
    <location>
        <begin position="151"/>
        <end position="213"/>
    </location>
</feature>
<sequence>MNNGLLSFNSACNAGQCSGKYAYFGSVRQLLATMLCVTSLLGSGLAGGLVGVGVHAAQAQETEELPILPMPSAEDASTDDSIDNESIETLPIQPNAGPTPSGQPSSPRSISPDGTVFFEPTITPATNPRIPRVLSVPGTQVNPANLSESFDGYYLGPGDSIFVSVQRYPDLSFQATLDLQGNIVLPIEGAISLEGLTLAQAKDKIRGLYSQYVTFDAGVDREVSLTLVAQRGVEVTILGAVQRPGFYPLTNPTVATALLTAGGATRTSDLRTIQIQRQIPQGNGFVEARVDVDLFTPLKEGSRLPDVRLEDGDVMIVPELEPNNFGSYDRNLVARSTLAQPIINVRFLNYAGGRGGVGTLNLNNGSTFLDAISLLAINPDAANLSDVALIRYDPETGRAITVSVDAKMAIRGDITQNPSLEDSDVIVVGRNLVGRLSFALQTITRPFRDVSGFTNFFNDFLNGDFDDNNFFR</sequence>
<feature type="region of interest" description="Disordered" evidence="2">
    <location>
        <begin position="89"/>
        <end position="131"/>
    </location>
</feature>
<keyword evidence="1" id="KW-0732">Signal</keyword>
<dbReference type="GO" id="GO:0015159">
    <property type="term" value="F:polysaccharide transmembrane transporter activity"/>
    <property type="evidence" value="ECO:0007669"/>
    <property type="project" value="InterPro"/>
</dbReference>
<dbReference type="Pfam" id="PF02563">
    <property type="entry name" value="Poly_export"/>
    <property type="match status" value="1"/>
</dbReference>
<dbReference type="PANTHER" id="PTHR33619">
    <property type="entry name" value="POLYSACCHARIDE EXPORT PROTEIN GFCE-RELATED"/>
    <property type="match status" value="1"/>
</dbReference>
<evidence type="ECO:0000256" key="2">
    <source>
        <dbReference type="SAM" id="MobiDB-lite"/>
    </source>
</evidence>
<dbReference type="Gene3D" id="3.30.1950.10">
    <property type="entry name" value="wza like domain"/>
    <property type="match status" value="1"/>
</dbReference>
<feature type="domain" description="Soluble ligand binding" evidence="4">
    <location>
        <begin position="235"/>
        <end position="282"/>
    </location>
</feature>
<dbReference type="Proteomes" id="UP000050465">
    <property type="component" value="Unassembled WGS sequence"/>
</dbReference>
<comment type="caution">
    <text evidence="5">The sequence shown here is derived from an EMBL/GenBank/DDBJ whole genome shotgun (WGS) entry which is preliminary data.</text>
</comment>
<proteinExistence type="predicted"/>
<reference evidence="5 6" key="1">
    <citation type="submission" date="2015-09" db="EMBL/GenBank/DDBJ databases">
        <title>Identification and resolution of microdiversity through metagenomic sequencing of parallel consortia.</title>
        <authorList>
            <person name="Nelson W.C."/>
            <person name="Romine M.F."/>
            <person name="Lindemann S.R."/>
        </authorList>
    </citation>
    <scope>NUCLEOTIDE SEQUENCE [LARGE SCALE GENOMIC DNA]</scope>
    <source>
        <strain evidence="5">Ana</strain>
    </source>
</reference>
<evidence type="ECO:0000256" key="1">
    <source>
        <dbReference type="ARBA" id="ARBA00022729"/>
    </source>
</evidence>
<dbReference type="InterPro" id="IPR003715">
    <property type="entry name" value="Poly_export_N"/>
</dbReference>
<accession>A0A0P8C0I1</accession>
<dbReference type="STRING" id="1666911.HLUCCA11_14110"/>
<evidence type="ECO:0000259" key="4">
    <source>
        <dbReference type="Pfam" id="PF10531"/>
    </source>
</evidence>
<gene>
    <name evidence="5" type="primary">wza-6</name>
    <name evidence="5" type="ORF">HLUCCA11_14110</name>
</gene>
<protein>
    <submittedName>
        <fullName evidence="5">Polysaccharide export outer membrane protein</fullName>
    </submittedName>
</protein>
<evidence type="ECO:0000259" key="3">
    <source>
        <dbReference type="Pfam" id="PF02563"/>
    </source>
</evidence>
<name>A0A0P8C0I1_9CYAN</name>
<evidence type="ECO:0000313" key="6">
    <source>
        <dbReference type="Proteomes" id="UP000050465"/>
    </source>
</evidence>
<dbReference type="Pfam" id="PF10531">
    <property type="entry name" value="SLBB"/>
    <property type="match status" value="1"/>
</dbReference>